<dbReference type="Proteomes" id="UP001476247">
    <property type="component" value="Unassembled WGS sequence"/>
</dbReference>
<organism evidence="1 2">
    <name type="scientific">Helicostylum pulchrum</name>
    <dbReference type="NCBI Taxonomy" id="562976"/>
    <lineage>
        <taxon>Eukaryota</taxon>
        <taxon>Fungi</taxon>
        <taxon>Fungi incertae sedis</taxon>
        <taxon>Mucoromycota</taxon>
        <taxon>Mucoromycotina</taxon>
        <taxon>Mucoromycetes</taxon>
        <taxon>Mucorales</taxon>
        <taxon>Mucorineae</taxon>
        <taxon>Mucoraceae</taxon>
        <taxon>Helicostylum</taxon>
    </lineage>
</organism>
<comment type="caution">
    <text evidence="1">The sequence shown here is derived from an EMBL/GenBank/DDBJ whole genome shotgun (WGS) entry which is preliminary data.</text>
</comment>
<reference evidence="1 2" key="1">
    <citation type="submission" date="2024-04" db="EMBL/GenBank/DDBJ databases">
        <title>genome sequences of Mucor flavus KT1a and Helicostylum pulchrum KT1b strains isolation_sourced from the surface of a dry-aged beef.</title>
        <authorList>
            <person name="Toyotome T."/>
            <person name="Hosono M."/>
            <person name="Torimaru M."/>
            <person name="Fukuda K."/>
            <person name="Mikami N."/>
        </authorList>
    </citation>
    <scope>NUCLEOTIDE SEQUENCE [LARGE SCALE GENOMIC DNA]</scope>
    <source>
        <strain evidence="1 2">KT1b</strain>
    </source>
</reference>
<accession>A0ABP9XX61</accession>
<name>A0ABP9XX61_9FUNG</name>
<keyword evidence="2" id="KW-1185">Reference proteome</keyword>
<proteinExistence type="predicted"/>
<protein>
    <submittedName>
        <fullName evidence="1">Uncharacterized protein</fullName>
    </submittedName>
</protein>
<evidence type="ECO:0000313" key="2">
    <source>
        <dbReference type="Proteomes" id="UP001476247"/>
    </source>
</evidence>
<evidence type="ECO:0000313" key="1">
    <source>
        <dbReference type="EMBL" id="GAA5799352.1"/>
    </source>
</evidence>
<dbReference type="EMBL" id="BAABUJ010000012">
    <property type="protein sequence ID" value="GAA5799352.1"/>
    <property type="molecule type" value="Genomic_DNA"/>
</dbReference>
<gene>
    <name evidence="1" type="ORF">HPULCUR_004766</name>
</gene>
<sequence length="95" mass="11010">MQVISCKTGVKETSIISAVAKRTLQLQELFNFTAFVSVVLCEQEKRWIKSAVINYSLLFVNSPKISDYGNERDLFEEVYKFIRQSQHINFTEPQS</sequence>